<dbReference type="Pfam" id="PF03946">
    <property type="entry name" value="Ribosomal_L11_N"/>
    <property type="match status" value="1"/>
</dbReference>
<dbReference type="InterPro" id="IPR020784">
    <property type="entry name" value="Ribosomal_uL11_N"/>
</dbReference>
<dbReference type="EMBL" id="LANU01000003">
    <property type="protein sequence ID" value="KJV63346.1"/>
    <property type="molecule type" value="Genomic_DNA"/>
</dbReference>
<dbReference type="PANTHER" id="PTHR11661:SF1">
    <property type="entry name" value="LARGE RIBOSOMAL SUBUNIT PROTEIN UL11M"/>
    <property type="match status" value="1"/>
</dbReference>
<dbReference type="PROSITE" id="PS00359">
    <property type="entry name" value="RIBOSOMAL_L11"/>
    <property type="match status" value="1"/>
</dbReference>
<dbReference type="FunFam" id="1.10.10.250:FF:000003">
    <property type="entry name" value="Mitochondrial ribosomal protein L11"/>
    <property type="match status" value="1"/>
</dbReference>
<dbReference type="Gene3D" id="3.30.1550.10">
    <property type="entry name" value="Ribosomal protein L11/L12, N-terminal domain"/>
    <property type="match status" value="1"/>
</dbReference>
<dbReference type="AlphaFoldDB" id="A0A0F3N6J2"/>
<dbReference type="RefSeq" id="WP_045805094.1">
    <property type="nucleotide sequence ID" value="NZ_LANU01000003.1"/>
</dbReference>
<keyword evidence="5 7" id="KW-0689">Ribosomal protein</keyword>
<dbReference type="GO" id="GO:0003735">
    <property type="term" value="F:structural constituent of ribosome"/>
    <property type="evidence" value="ECO:0007669"/>
    <property type="project" value="InterPro"/>
</dbReference>
<gene>
    <name evidence="7 12" type="primary">rplK</name>
    <name evidence="12" type="ORF">EMUCRT_0799</name>
</gene>
<evidence type="ECO:0000256" key="4">
    <source>
        <dbReference type="ARBA" id="ARBA00022884"/>
    </source>
</evidence>
<accession>A0A0F3N6J2</accession>
<dbReference type="GO" id="GO:0015934">
    <property type="term" value="C:large ribosomal subunit"/>
    <property type="evidence" value="ECO:0007669"/>
    <property type="project" value="TreeGrafter"/>
</dbReference>
<keyword evidence="2 7" id="KW-0488">Methylation</keyword>
<organism evidence="12 13">
    <name type="scientific">Ehrlichia cf. muris str. EmCRT</name>
    <dbReference type="NCBI Taxonomy" id="1359167"/>
    <lineage>
        <taxon>Bacteria</taxon>
        <taxon>Pseudomonadati</taxon>
        <taxon>Pseudomonadota</taxon>
        <taxon>Alphaproteobacteria</taxon>
        <taxon>Rickettsiales</taxon>
        <taxon>Anaplasmataceae</taxon>
        <taxon>Ehrlichia</taxon>
    </lineage>
</organism>
<comment type="caution">
    <text evidence="12">The sequence shown here is derived from an EMBL/GenBank/DDBJ whole genome shotgun (WGS) entry which is preliminary data.</text>
</comment>
<dbReference type="PANTHER" id="PTHR11661">
    <property type="entry name" value="60S RIBOSOMAL PROTEIN L12"/>
    <property type="match status" value="1"/>
</dbReference>
<comment type="subunit">
    <text evidence="7">Part of the ribosomal stalk of the 50S ribosomal subunit. Interacts with L10 and the large rRNA to form the base of the stalk. L10 forms an elongated spine to which L12 dimers bind in a sequential fashion forming a multimeric L10(L12)X complex.</text>
</comment>
<dbReference type="Gene3D" id="1.10.10.250">
    <property type="entry name" value="Ribosomal protein L11, C-terminal domain"/>
    <property type="match status" value="1"/>
</dbReference>
<proteinExistence type="inferred from homology"/>
<dbReference type="CDD" id="cd00349">
    <property type="entry name" value="Ribosomal_L11"/>
    <property type="match status" value="1"/>
</dbReference>
<dbReference type="GO" id="GO:0070180">
    <property type="term" value="F:large ribosomal subunit rRNA binding"/>
    <property type="evidence" value="ECO:0007669"/>
    <property type="project" value="UniProtKB-UniRule"/>
</dbReference>
<name>A0A0F3N6J2_9RICK</name>
<keyword evidence="6 7" id="KW-0687">Ribonucleoprotein</keyword>
<reference evidence="12 13" key="1">
    <citation type="submission" date="2015-02" db="EMBL/GenBank/DDBJ databases">
        <title>Genome Sequencing of Rickettsiales.</title>
        <authorList>
            <person name="Daugherty S.C."/>
            <person name="Su Q."/>
            <person name="Abolude K."/>
            <person name="Beier-Sexton M."/>
            <person name="Carlyon J.A."/>
            <person name="Carter R."/>
            <person name="Day N.P."/>
            <person name="Dumler S.J."/>
            <person name="Dyachenko V."/>
            <person name="Godinez A."/>
            <person name="Kurtti T.J."/>
            <person name="Lichay M."/>
            <person name="Mullins K.E."/>
            <person name="Ott S."/>
            <person name="Pappas-Brown V."/>
            <person name="Paris D.H."/>
            <person name="Patel P."/>
            <person name="Richards A.L."/>
            <person name="Sadzewicz L."/>
            <person name="Sears K."/>
            <person name="Seidman D."/>
            <person name="Sengamalay N."/>
            <person name="Stenos J."/>
            <person name="Tallon L.J."/>
            <person name="Vincent G."/>
            <person name="Fraser C.M."/>
            <person name="Munderloh U."/>
            <person name="Dunning-Hotopp J.C."/>
        </authorList>
    </citation>
    <scope>NUCLEOTIDE SEQUENCE [LARGE SCALE GENOMIC DNA]</scope>
    <source>
        <strain evidence="12 13">EmCRT</strain>
    </source>
</reference>
<dbReference type="InterPro" id="IPR006519">
    <property type="entry name" value="Ribosomal_uL11_bac-typ"/>
</dbReference>
<evidence type="ECO:0000256" key="8">
    <source>
        <dbReference type="RuleBase" id="RU003978"/>
    </source>
</evidence>
<dbReference type="InterPro" id="IPR036769">
    <property type="entry name" value="Ribosomal_uL11_C_sf"/>
</dbReference>
<evidence type="ECO:0000256" key="5">
    <source>
        <dbReference type="ARBA" id="ARBA00022980"/>
    </source>
</evidence>
<dbReference type="NCBIfam" id="TIGR01632">
    <property type="entry name" value="L11_bact"/>
    <property type="match status" value="1"/>
</dbReference>
<evidence type="ECO:0000256" key="9">
    <source>
        <dbReference type="RuleBase" id="RU003979"/>
    </source>
</evidence>
<feature type="domain" description="Large ribosomal subunit protein uL11 N-terminal" evidence="11">
    <location>
        <begin position="9"/>
        <end position="71"/>
    </location>
</feature>
<dbReference type="SUPFAM" id="SSF54747">
    <property type="entry name" value="Ribosomal L11/L12e N-terminal domain"/>
    <property type="match status" value="1"/>
</dbReference>
<evidence type="ECO:0000256" key="7">
    <source>
        <dbReference type="HAMAP-Rule" id="MF_00736"/>
    </source>
</evidence>
<dbReference type="InterPro" id="IPR020785">
    <property type="entry name" value="Ribosomal_uL11_CS"/>
</dbReference>
<evidence type="ECO:0000256" key="3">
    <source>
        <dbReference type="ARBA" id="ARBA00022730"/>
    </source>
</evidence>
<comment type="similarity">
    <text evidence="1 7 8">Belongs to the universal ribosomal protein uL11 family.</text>
</comment>
<sequence length="147" mass="15720">MSVVLVSKINLMIEAGKANPGPKIASVLGPRGIPMPKFCKEFNDITSGQGKQYKIGDLVTARISIYNDKSYSFTISDSPVSYLLKKAAAIEKGSVNPGKDNIGKVKMSDVYEIAKRKMSDMNADTVEAAAKMVIGTASSMGIIVVEE</sequence>
<evidence type="ECO:0000259" key="10">
    <source>
        <dbReference type="Pfam" id="PF00298"/>
    </source>
</evidence>
<evidence type="ECO:0000259" key="11">
    <source>
        <dbReference type="Pfam" id="PF03946"/>
    </source>
</evidence>
<evidence type="ECO:0000256" key="6">
    <source>
        <dbReference type="ARBA" id="ARBA00023274"/>
    </source>
</evidence>
<comment type="PTM">
    <text evidence="7 9">One or more lysine residues are methylated.</text>
</comment>
<evidence type="ECO:0000313" key="13">
    <source>
        <dbReference type="Proteomes" id="UP000033546"/>
    </source>
</evidence>
<evidence type="ECO:0000313" key="12">
    <source>
        <dbReference type="EMBL" id="KJV63346.1"/>
    </source>
</evidence>
<dbReference type="PATRIC" id="fig|1359167.3.peg.767"/>
<protein>
    <recommendedName>
        <fullName evidence="7">Large ribosomal subunit protein uL11</fullName>
    </recommendedName>
</protein>
<dbReference type="InterPro" id="IPR000911">
    <property type="entry name" value="Ribosomal_uL11"/>
</dbReference>
<feature type="domain" description="Large ribosomal subunit protein uL11 C-terminal" evidence="10">
    <location>
        <begin position="78"/>
        <end position="144"/>
    </location>
</feature>
<dbReference type="SUPFAM" id="SSF46906">
    <property type="entry name" value="Ribosomal protein L11, C-terminal domain"/>
    <property type="match status" value="1"/>
</dbReference>
<dbReference type="InterPro" id="IPR036796">
    <property type="entry name" value="Ribosomal_uL11_N_sf"/>
</dbReference>
<dbReference type="SMART" id="SM00649">
    <property type="entry name" value="RL11"/>
    <property type="match status" value="1"/>
</dbReference>
<keyword evidence="4 7" id="KW-0694">RNA-binding</keyword>
<keyword evidence="3 7" id="KW-0699">rRNA-binding</keyword>
<dbReference type="Pfam" id="PF00298">
    <property type="entry name" value="Ribosomal_L11"/>
    <property type="match status" value="1"/>
</dbReference>
<dbReference type="Proteomes" id="UP000033546">
    <property type="component" value="Unassembled WGS sequence"/>
</dbReference>
<dbReference type="GO" id="GO:0006412">
    <property type="term" value="P:translation"/>
    <property type="evidence" value="ECO:0007669"/>
    <property type="project" value="UniProtKB-UniRule"/>
</dbReference>
<dbReference type="HAMAP" id="MF_00736">
    <property type="entry name" value="Ribosomal_uL11"/>
    <property type="match status" value="1"/>
</dbReference>
<evidence type="ECO:0000256" key="1">
    <source>
        <dbReference type="ARBA" id="ARBA00010537"/>
    </source>
</evidence>
<comment type="function">
    <text evidence="7 9">Forms part of the ribosomal stalk which helps the ribosome interact with GTP-bound translation factors.</text>
</comment>
<evidence type="ECO:0000256" key="2">
    <source>
        <dbReference type="ARBA" id="ARBA00022481"/>
    </source>
</evidence>
<dbReference type="InterPro" id="IPR020783">
    <property type="entry name" value="Ribosomal_uL11_C"/>
</dbReference>